<feature type="domain" description="HTH cro/C1-type" evidence="1">
    <location>
        <begin position="10"/>
        <end position="62"/>
    </location>
</feature>
<dbReference type="AlphaFoldDB" id="A0A9D2T3T1"/>
<comment type="caution">
    <text evidence="2">The sequence shown here is derived from an EMBL/GenBank/DDBJ whole genome shotgun (WGS) entry which is preliminary data.</text>
</comment>
<evidence type="ECO:0000313" key="2">
    <source>
        <dbReference type="EMBL" id="HJC46048.1"/>
    </source>
</evidence>
<dbReference type="Pfam" id="PF13560">
    <property type="entry name" value="HTH_31"/>
    <property type="match status" value="1"/>
</dbReference>
<evidence type="ECO:0000313" key="3">
    <source>
        <dbReference type="Proteomes" id="UP000823906"/>
    </source>
</evidence>
<dbReference type="InterPro" id="IPR011990">
    <property type="entry name" value="TPR-like_helical_dom_sf"/>
</dbReference>
<dbReference type="PANTHER" id="PTHR37038:SF14">
    <property type="entry name" value="TRANSCRIPTIONAL ACTIVATOR"/>
    <property type="match status" value="1"/>
</dbReference>
<dbReference type="InterPro" id="IPR001387">
    <property type="entry name" value="Cro/C1-type_HTH"/>
</dbReference>
<dbReference type="InterPro" id="IPR041315">
    <property type="entry name" value="PlcR_TPR"/>
</dbReference>
<evidence type="ECO:0000259" key="1">
    <source>
        <dbReference type="PROSITE" id="PS50943"/>
    </source>
</evidence>
<name>A0A9D2T3T1_9FIRM</name>
<reference evidence="2" key="2">
    <citation type="submission" date="2021-04" db="EMBL/GenBank/DDBJ databases">
        <authorList>
            <person name="Gilroy R."/>
        </authorList>
    </citation>
    <scope>NUCLEOTIDE SEQUENCE</scope>
    <source>
        <strain evidence="2">ChiSjej5B23-2810</strain>
    </source>
</reference>
<dbReference type="PROSITE" id="PS50943">
    <property type="entry name" value="HTH_CROC1"/>
    <property type="match status" value="1"/>
</dbReference>
<proteinExistence type="predicted"/>
<dbReference type="GO" id="GO:0003677">
    <property type="term" value="F:DNA binding"/>
    <property type="evidence" value="ECO:0007669"/>
    <property type="project" value="InterPro"/>
</dbReference>
<dbReference type="SMART" id="SM00530">
    <property type="entry name" value="HTH_XRE"/>
    <property type="match status" value="1"/>
</dbReference>
<dbReference type="EMBL" id="DWWN01000052">
    <property type="protein sequence ID" value="HJC46048.1"/>
    <property type="molecule type" value="Genomic_DNA"/>
</dbReference>
<dbReference type="Gene3D" id="1.25.40.10">
    <property type="entry name" value="Tetratricopeptide repeat domain"/>
    <property type="match status" value="1"/>
</dbReference>
<gene>
    <name evidence="2" type="ORF">H9703_07965</name>
</gene>
<dbReference type="SUPFAM" id="SSF47413">
    <property type="entry name" value="lambda repressor-like DNA-binding domains"/>
    <property type="match status" value="1"/>
</dbReference>
<organism evidence="2 3">
    <name type="scientific">Candidatus Faecalibacterium faecigallinarum</name>
    <dbReference type="NCBI Taxonomy" id="2838577"/>
    <lineage>
        <taxon>Bacteria</taxon>
        <taxon>Bacillati</taxon>
        <taxon>Bacillota</taxon>
        <taxon>Clostridia</taxon>
        <taxon>Eubacteriales</taxon>
        <taxon>Oscillospiraceae</taxon>
        <taxon>Faecalibacterium</taxon>
    </lineage>
</organism>
<dbReference type="CDD" id="cd00093">
    <property type="entry name" value="HTH_XRE"/>
    <property type="match status" value="1"/>
</dbReference>
<dbReference type="PANTHER" id="PTHR37038">
    <property type="entry name" value="TRANSCRIPTIONAL REGULATOR-RELATED"/>
    <property type="match status" value="1"/>
</dbReference>
<dbReference type="InterPro" id="IPR053163">
    <property type="entry name" value="HTH-type_regulator_Rgg"/>
</dbReference>
<protein>
    <submittedName>
        <fullName evidence="2">Helix-turn-helix domain-containing protein</fullName>
    </submittedName>
</protein>
<dbReference type="InterPro" id="IPR010982">
    <property type="entry name" value="Lambda_DNA-bd_dom_sf"/>
</dbReference>
<dbReference type="Proteomes" id="UP000823906">
    <property type="component" value="Unassembled WGS sequence"/>
</dbReference>
<sequence length="305" mass="35656">MQNFLLGEYIRQRRLDLGLTQAEVCSGICEPITLSRLENGKQTPSRNRINAILQRLGLPDDRYYALLSPNELKIEALKKEIVGCNVTERIEEGFDKIAQLEKIASADDSLVQQFILRSKVLLGRIDKRYSSKEQLEMLKQALQLTVPRFSLWEIEKFLYTTDEIKIINQIAIVYSDIGDNKKAAEIYHQVLRYMRKHFDENVISAGNWPLILYNYARVLDLCHRYEDGAECAKECREKCVKYGHYQFLPDCLEIEAECKYFLGKTKESIDLYRQAYYLCKVIGYQDSLDIIKKEAKEYLNIEFED</sequence>
<reference evidence="2" key="1">
    <citation type="journal article" date="2021" name="PeerJ">
        <title>Extensive microbial diversity within the chicken gut microbiome revealed by metagenomics and culture.</title>
        <authorList>
            <person name="Gilroy R."/>
            <person name="Ravi A."/>
            <person name="Getino M."/>
            <person name="Pursley I."/>
            <person name="Horton D.L."/>
            <person name="Alikhan N.F."/>
            <person name="Baker D."/>
            <person name="Gharbi K."/>
            <person name="Hall N."/>
            <person name="Watson M."/>
            <person name="Adriaenssens E.M."/>
            <person name="Foster-Nyarko E."/>
            <person name="Jarju S."/>
            <person name="Secka A."/>
            <person name="Antonio M."/>
            <person name="Oren A."/>
            <person name="Chaudhuri R.R."/>
            <person name="La Ragione R."/>
            <person name="Hildebrand F."/>
            <person name="Pallen M.J."/>
        </authorList>
    </citation>
    <scope>NUCLEOTIDE SEQUENCE</scope>
    <source>
        <strain evidence="2">ChiSjej5B23-2810</strain>
    </source>
</reference>
<accession>A0A9D2T3T1</accession>
<dbReference type="SUPFAM" id="SSF48452">
    <property type="entry name" value="TPR-like"/>
    <property type="match status" value="1"/>
</dbReference>
<dbReference type="Pfam" id="PF18768">
    <property type="entry name" value="RNPP_C"/>
    <property type="match status" value="1"/>
</dbReference>